<reference evidence="13 14" key="1">
    <citation type="journal article" date="2011" name="Proc. Natl. Acad. Sci. U.S.A.">
        <title>Comparative genomics of xylose-fermenting fungi for enhanced biofuel production.</title>
        <authorList>
            <person name="Wohlbach D.J."/>
            <person name="Kuo A."/>
            <person name="Sato T.K."/>
            <person name="Potts K.M."/>
            <person name="Salamov A.A."/>
            <person name="LaButti K.M."/>
            <person name="Sun H."/>
            <person name="Clum A."/>
            <person name="Pangilinan J.L."/>
            <person name="Lindquist E.A."/>
            <person name="Lucas S."/>
            <person name="Lapidus A."/>
            <person name="Jin M."/>
            <person name="Gunawan C."/>
            <person name="Balan V."/>
            <person name="Dale B.E."/>
            <person name="Jeffries T.W."/>
            <person name="Zinkel R."/>
            <person name="Barry K.W."/>
            <person name="Grigoriev I.V."/>
            <person name="Gasch A.P."/>
        </authorList>
    </citation>
    <scope>NUCLEOTIDE SEQUENCE [LARGE SCALE GENOMIC DNA]</scope>
    <source>
        <strain evidence="13">ATCC 10573</strain>
        <strain evidence="14">ATCC 10573 / BCRC 21748 / CBS 615 / JCM 9827 / NBRC 10315 / NRRL Y-1498 / VKM Y-70</strain>
    </source>
</reference>
<protein>
    <recommendedName>
        <fullName evidence="5 9">Glycylpeptide N-tetradecanoyltransferase</fullName>
        <ecNumber evidence="4 9">2.3.1.97</ecNumber>
    </recommendedName>
</protein>
<dbReference type="Gene3D" id="3.40.630.30">
    <property type="match status" value="2"/>
</dbReference>
<evidence type="ECO:0000256" key="3">
    <source>
        <dbReference type="ARBA" id="ARBA00011245"/>
    </source>
</evidence>
<dbReference type="PROSITE" id="PS00976">
    <property type="entry name" value="NMT_2"/>
    <property type="match status" value="1"/>
</dbReference>
<dbReference type="STRING" id="590646.G3B8R0"/>
<dbReference type="EMBL" id="GL996527">
    <property type="protein sequence ID" value="EGV62909.1"/>
    <property type="molecule type" value="Genomic_DNA"/>
</dbReference>
<dbReference type="Pfam" id="PF02799">
    <property type="entry name" value="NMT_C"/>
    <property type="match status" value="1"/>
</dbReference>
<dbReference type="InterPro" id="IPR022676">
    <property type="entry name" value="NMT_N"/>
</dbReference>
<evidence type="ECO:0000256" key="9">
    <source>
        <dbReference type="RuleBase" id="RU000586"/>
    </source>
</evidence>
<comment type="function">
    <text evidence="9">Adds a myristoyl group to the N-terminal glycine residue of certain cellular proteins.</text>
</comment>
<dbReference type="Proteomes" id="UP000000707">
    <property type="component" value="Unassembled WGS sequence"/>
</dbReference>
<keyword evidence="7 9" id="KW-0808">Transferase</keyword>
<dbReference type="GeneID" id="18248063"/>
<accession>G3B8R0</accession>
<dbReference type="KEGG" id="cten:18248063"/>
<dbReference type="FunFam" id="3.40.630.170:FF:000003">
    <property type="entry name" value="Glycylpeptide N-tetradecanoyltransferase"/>
    <property type="match status" value="1"/>
</dbReference>
<dbReference type="InterPro" id="IPR022677">
    <property type="entry name" value="NMT_C"/>
</dbReference>
<dbReference type="AlphaFoldDB" id="G3B8R0"/>
<dbReference type="InterPro" id="IPR016181">
    <property type="entry name" value="Acyl_CoA_acyltransferase"/>
</dbReference>
<dbReference type="FunFam" id="3.40.630.30:FF:000042">
    <property type="entry name" value="Glycylpeptide N-tetradecanoyltransferase"/>
    <property type="match status" value="1"/>
</dbReference>
<dbReference type="GO" id="GO:0004379">
    <property type="term" value="F:glycylpeptide N-tetradecanoyltransferase activity"/>
    <property type="evidence" value="ECO:0007669"/>
    <property type="project" value="UniProtKB-EC"/>
</dbReference>
<dbReference type="OrthoDB" id="60315at2759"/>
<feature type="domain" description="Glycylpeptide N-tetradecanoyltransferase C-terminal" evidence="12">
    <location>
        <begin position="232"/>
        <end position="452"/>
    </location>
</feature>
<keyword evidence="14" id="KW-1185">Reference proteome</keyword>
<evidence type="ECO:0000259" key="11">
    <source>
        <dbReference type="Pfam" id="PF01233"/>
    </source>
</evidence>
<sequence length="455" mass="52402">MSDGKKPLNNKSVEELLSLLSMGVELNEAQKKQMKDHKFWKTQPVPDYDEQIVKEGPIDQHKTPADIPNDPYPLLGDFEWYDVNLDDDVELDELYQLLYENYVEDEDATFRFKYSREFFKWALKPPGWRKEWHVGVRVKTSGRLVAFIAGTPCTLKLTKSNSTIKSVEINFLNIHKKLRSKRLAPVLIKEVTRRINKQDIWQALYTGGQVLPSPVSTCRYTHRPINWSKLHDVGFSHLPENSTKAKMVAHYTLPNATNTAGFREMSGKDLDQVFDLLTKFQERYELIQVFTKDEMNHWLLGGESVGDSGKSNVIKTFVVENQDGKITDFFSYYLLPFTVLNNPDHNELGIAYLYYYASDSVWDSNNGEDESIYKKRLNSLMQDVLITSKQFDVDVFNCLTSQDNPYFIKPCKFGNGDGFLNFYLFNYKTFPIHGGIDPKTKEVTVKKGGIGTVLL</sequence>
<evidence type="ECO:0000313" key="13">
    <source>
        <dbReference type="EMBL" id="EGV62908.1"/>
    </source>
</evidence>
<evidence type="ECO:0000256" key="4">
    <source>
        <dbReference type="ARBA" id="ARBA00012923"/>
    </source>
</evidence>
<name>G3B8R0_CANTC</name>
<comment type="subcellular location">
    <subcellularLocation>
        <location evidence="1">Cytoplasm</location>
    </subcellularLocation>
</comment>
<dbReference type="FunFam" id="3.40.630.30:FF:000056">
    <property type="entry name" value="Glycylpeptide N-tetradecanoyltransferase"/>
    <property type="match status" value="1"/>
</dbReference>
<dbReference type="EMBL" id="GL996527">
    <property type="protein sequence ID" value="EGV62908.1"/>
    <property type="molecule type" value="Genomic_DNA"/>
</dbReference>
<dbReference type="PANTHER" id="PTHR11377">
    <property type="entry name" value="N-MYRISTOYL TRANSFERASE"/>
    <property type="match status" value="1"/>
</dbReference>
<comment type="catalytic activity">
    <reaction evidence="9">
        <text>N-terminal glycyl-[protein] + tetradecanoyl-CoA = N-tetradecanoylglycyl-[protein] + CoA + H(+)</text>
        <dbReference type="Rhea" id="RHEA:15521"/>
        <dbReference type="Rhea" id="RHEA-COMP:12666"/>
        <dbReference type="Rhea" id="RHEA-COMP:12667"/>
        <dbReference type="ChEBI" id="CHEBI:15378"/>
        <dbReference type="ChEBI" id="CHEBI:57287"/>
        <dbReference type="ChEBI" id="CHEBI:57385"/>
        <dbReference type="ChEBI" id="CHEBI:64723"/>
        <dbReference type="ChEBI" id="CHEBI:133050"/>
        <dbReference type="EC" id="2.3.1.97"/>
    </reaction>
</comment>
<evidence type="ECO:0000256" key="10">
    <source>
        <dbReference type="RuleBase" id="RU004178"/>
    </source>
</evidence>
<evidence type="ECO:0000256" key="8">
    <source>
        <dbReference type="ARBA" id="ARBA00023315"/>
    </source>
</evidence>
<evidence type="ECO:0000256" key="2">
    <source>
        <dbReference type="ARBA" id="ARBA00009469"/>
    </source>
</evidence>
<evidence type="ECO:0000313" key="14">
    <source>
        <dbReference type="Proteomes" id="UP000000707"/>
    </source>
</evidence>
<evidence type="ECO:0000256" key="7">
    <source>
        <dbReference type="ARBA" id="ARBA00022679"/>
    </source>
</evidence>
<dbReference type="Pfam" id="PF01233">
    <property type="entry name" value="NMT"/>
    <property type="match status" value="1"/>
</dbReference>
<keyword evidence="6" id="KW-0963">Cytoplasm</keyword>
<dbReference type="InterPro" id="IPR022678">
    <property type="entry name" value="NMT_CS"/>
</dbReference>
<dbReference type="InterPro" id="IPR000903">
    <property type="entry name" value="NMT"/>
</dbReference>
<evidence type="ECO:0000256" key="5">
    <source>
        <dbReference type="ARBA" id="ARBA00022240"/>
    </source>
</evidence>
<dbReference type="eggNOG" id="KOG2779">
    <property type="taxonomic scope" value="Eukaryota"/>
</dbReference>
<dbReference type="GO" id="GO:0005737">
    <property type="term" value="C:cytoplasm"/>
    <property type="evidence" value="ECO:0007669"/>
    <property type="project" value="UniProtKB-SubCell"/>
</dbReference>
<evidence type="ECO:0000256" key="6">
    <source>
        <dbReference type="ARBA" id="ARBA00022490"/>
    </source>
</evidence>
<evidence type="ECO:0000256" key="1">
    <source>
        <dbReference type="ARBA" id="ARBA00004496"/>
    </source>
</evidence>
<dbReference type="HOGENOM" id="CLU_022882_1_0_1"/>
<feature type="domain" description="Glycylpeptide N-tetradecanoyltransferase N-terminal" evidence="11">
    <location>
        <begin position="57"/>
        <end position="218"/>
    </location>
</feature>
<comment type="similarity">
    <text evidence="2 10">Belongs to the NMT family.</text>
</comment>
<dbReference type="SUPFAM" id="SSF55729">
    <property type="entry name" value="Acyl-CoA N-acyltransferases (Nat)"/>
    <property type="match status" value="2"/>
</dbReference>
<dbReference type="PANTHER" id="PTHR11377:SF5">
    <property type="entry name" value="GLYCYLPEPTIDE N-TETRADECANOYLTRANSFERASE"/>
    <property type="match status" value="1"/>
</dbReference>
<evidence type="ECO:0000259" key="12">
    <source>
        <dbReference type="Pfam" id="PF02799"/>
    </source>
</evidence>
<comment type="subunit">
    <text evidence="3">Monomer.</text>
</comment>
<proteinExistence type="inferred from homology"/>
<dbReference type="PIRSF" id="PIRSF015892">
    <property type="entry name" value="N-myristl_transf"/>
    <property type="match status" value="1"/>
</dbReference>
<organism evidence="14">
    <name type="scientific">Candida tenuis (strain ATCC 10573 / BCRC 21748 / CBS 615 / JCM 9827 / NBRC 10315 / NRRL Y-1498 / VKM Y-70)</name>
    <name type="common">Yeast</name>
    <name type="synonym">Yamadazyma tenuis</name>
    <dbReference type="NCBI Taxonomy" id="590646"/>
    <lineage>
        <taxon>Eukaryota</taxon>
        <taxon>Fungi</taxon>
        <taxon>Dikarya</taxon>
        <taxon>Ascomycota</taxon>
        <taxon>Saccharomycotina</taxon>
        <taxon>Pichiomycetes</taxon>
        <taxon>Debaryomycetaceae</taxon>
        <taxon>Yamadazyma</taxon>
    </lineage>
</organism>
<keyword evidence="8 9" id="KW-0012">Acyltransferase</keyword>
<gene>
    <name evidence="13" type="ORF">CANTEDRAFT_115870</name>
</gene>
<dbReference type="EC" id="2.3.1.97" evidence="4 9"/>